<dbReference type="EMBL" id="JAKWBI020000022">
    <property type="protein sequence ID" value="KAJ2905888.1"/>
    <property type="molecule type" value="Genomic_DNA"/>
</dbReference>
<dbReference type="AlphaFoldDB" id="A0AAD5RWL7"/>
<evidence type="ECO:0000313" key="2">
    <source>
        <dbReference type="Proteomes" id="UP001201980"/>
    </source>
</evidence>
<name>A0AAD5RWL7_9PEZI</name>
<protein>
    <submittedName>
        <fullName evidence="1">Uncharacterized protein</fullName>
    </submittedName>
</protein>
<dbReference type="InterPro" id="IPR014710">
    <property type="entry name" value="RmlC-like_jellyroll"/>
</dbReference>
<comment type="caution">
    <text evidence="1">The sequence shown here is derived from an EMBL/GenBank/DDBJ whole genome shotgun (WGS) entry which is preliminary data.</text>
</comment>
<proteinExistence type="predicted"/>
<dbReference type="InterPro" id="IPR011051">
    <property type="entry name" value="RmlC_Cupin_sf"/>
</dbReference>
<gene>
    <name evidence="1" type="ORF">MKZ38_003896</name>
</gene>
<dbReference type="Proteomes" id="UP001201980">
    <property type="component" value="Unassembled WGS sequence"/>
</dbReference>
<dbReference type="Gene3D" id="2.60.120.10">
    <property type="entry name" value="Jelly Rolls"/>
    <property type="match status" value="1"/>
</dbReference>
<dbReference type="SUPFAM" id="SSF51182">
    <property type="entry name" value="RmlC-like cupins"/>
    <property type="match status" value="1"/>
</dbReference>
<reference evidence="1" key="1">
    <citation type="submission" date="2022-07" db="EMBL/GenBank/DDBJ databases">
        <title>Draft genome sequence of Zalerion maritima ATCC 34329, a (micro)plastics degrading marine fungus.</title>
        <authorList>
            <person name="Paco A."/>
            <person name="Goncalves M.F.M."/>
            <person name="Rocha-Santos T.A.P."/>
            <person name="Alves A."/>
        </authorList>
    </citation>
    <scope>NUCLEOTIDE SEQUENCE</scope>
    <source>
        <strain evidence="1">ATCC 34329</strain>
    </source>
</reference>
<keyword evidence="2" id="KW-1185">Reference proteome</keyword>
<sequence>MSALIPLLNELLPMIMPAEVHITPASEIEEAIEVKEEAVSEEGTARIVRQGALVNCGSMCASDTILMAISGTGVLLTLPDIEANEPTRNALAAGSFAFVPAWTEHQIINETDRDVRWTIVQSGPKPVVVDLDGWAGDEIKKPKNRAKAKKQKEGWVVVKP</sequence>
<evidence type="ECO:0000313" key="1">
    <source>
        <dbReference type="EMBL" id="KAJ2905888.1"/>
    </source>
</evidence>
<organism evidence="1 2">
    <name type="scientific">Zalerion maritima</name>
    <dbReference type="NCBI Taxonomy" id="339359"/>
    <lineage>
        <taxon>Eukaryota</taxon>
        <taxon>Fungi</taxon>
        <taxon>Dikarya</taxon>
        <taxon>Ascomycota</taxon>
        <taxon>Pezizomycotina</taxon>
        <taxon>Sordariomycetes</taxon>
        <taxon>Lulworthiomycetidae</taxon>
        <taxon>Lulworthiales</taxon>
        <taxon>Lulworthiaceae</taxon>
        <taxon>Zalerion</taxon>
    </lineage>
</organism>
<accession>A0AAD5RWL7</accession>
<dbReference type="CDD" id="cd02208">
    <property type="entry name" value="cupin_RmlC-like"/>
    <property type="match status" value="1"/>
</dbReference>